<organism evidence="2 3">
    <name type="scientific">Methylobacterium planeticum</name>
    <dbReference type="NCBI Taxonomy" id="2615211"/>
    <lineage>
        <taxon>Bacteria</taxon>
        <taxon>Pseudomonadati</taxon>
        <taxon>Pseudomonadota</taxon>
        <taxon>Alphaproteobacteria</taxon>
        <taxon>Hyphomicrobiales</taxon>
        <taxon>Methylobacteriaceae</taxon>
        <taxon>Methylobacterium</taxon>
    </lineage>
</organism>
<dbReference type="CDD" id="cd11528">
    <property type="entry name" value="NTP-PPase_MazG_Nterm"/>
    <property type="match status" value="1"/>
</dbReference>
<keyword evidence="3" id="KW-1185">Reference proteome</keyword>
<dbReference type="AlphaFoldDB" id="A0A6N6MJ62"/>
<dbReference type="InterPro" id="IPR011551">
    <property type="entry name" value="NTP_PyrPHydrolase_MazG"/>
</dbReference>
<dbReference type="GO" id="GO:0046081">
    <property type="term" value="P:dUTP catabolic process"/>
    <property type="evidence" value="ECO:0007669"/>
    <property type="project" value="TreeGrafter"/>
</dbReference>
<dbReference type="Pfam" id="PF03819">
    <property type="entry name" value="MazG"/>
    <property type="match status" value="2"/>
</dbReference>
<dbReference type="RefSeq" id="WP_150965912.1">
    <property type="nucleotide sequence ID" value="NZ_VZZJ01000027.1"/>
</dbReference>
<dbReference type="GO" id="GO:0006950">
    <property type="term" value="P:response to stress"/>
    <property type="evidence" value="ECO:0007669"/>
    <property type="project" value="UniProtKB-ARBA"/>
</dbReference>
<dbReference type="CDD" id="cd11529">
    <property type="entry name" value="NTP-PPase_MazG_Cterm"/>
    <property type="match status" value="1"/>
</dbReference>
<dbReference type="InterPro" id="IPR048011">
    <property type="entry name" value="NTP-PPase_MazG-like_C"/>
</dbReference>
<dbReference type="NCBIfam" id="NF007113">
    <property type="entry name" value="PRK09562.1"/>
    <property type="match status" value="1"/>
</dbReference>
<evidence type="ECO:0000259" key="1">
    <source>
        <dbReference type="Pfam" id="PF03819"/>
    </source>
</evidence>
<feature type="domain" description="NTP pyrophosphohydrolase MazG-like" evidence="1">
    <location>
        <begin position="33"/>
        <end position="106"/>
    </location>
</feature>
<dbReference type="Gene3D" id="1.10.287.1080">
    <property type="entry name" value="MazG-like"/>
    <property type="match status" value="2"/>
</dbReference>
<protein>
    <submittedName>
        <fullName evidence="2">Nucleoside triphosphate pyrophosphohydrolase</fullName>
        <ecNumber evidence="2">3.6.1.9</ecNumber>
    </submittedName>
</protein>
<sequence>MVSPPSDPPIETLLRLMAQLRDPDSGCAWDVAQTFASIVPYTLEEAYEVADAIERGDMADLKDELGDLLLQVVFHARMAEETGAFGFDAVARTISEKLIRRHPHVFDASGRPLDDAKRPRDPAEIKALWETIKRNERSARAAQRGEGPVEPLAGIAQALPALSRAEKVSRKAASYGFDWPNAREVIAKVREETDEVAEALQGDDPTAVAEEIGDLLFSVANLARHAGVDPEIALRRGTAKFERRFSAMADRLRADGGDLAGSGLADMEAAWAAVKRDERAT</sequence>
<dbReference type="GO" id="GO:0046047">
    <property type="term" value="P:TTP catabolic process"/>
    <property type="evidence" value="ECO:0007669"/>
    <property type="project" value="TreeGrafter"/>
</dbReference>
<reference evidence="2 3" key="1">
    <citation type="submission" date="2019-09" db="EMBL/GenBank/DDBJ databases">
        <title>YIM 132548 draft genome.</title>
        <authorList>
            <person name="Jiang L."/>
        </authorList>
    </citation>
    <scope>NUCLEOTIDE SEQUENCE [LARGE SCALE GENOMIC DNA]</scope>
    <source>
        <strain evidence="2 3">YIM 132548</strain>
    </source>
</reference>
<dbReference type="EC" id="3.6.1.9" evidence="2"/>
<dbReference type="Proteomes" id="UP000441523">
    <property type="component" value="Unassembled WGS sequence"/>
</dbReference>
<dbReference type="GO" id="GO:0046061">
    <property type="term" value="P:dATP catabolic process"/>
    <property type="evidence" value="ECO:0007669"/>
    <property type="project" value="TreeGrafter"/>
</dbReference>
<feature type="domain" description="NTP pyrophosphohydrolase MazG-like" evidence="1">
    <location>
        <begin position="185"/>
        <end position="244"/>
    </location>
</feature>
<dbReference type="FunFam" id="1.10.287.1080:FF:000001">
    <property type="entry name" value="Nucleoside triphosphate pyrophosphohydrolase"/>
    <property type="match status" value="1"/>
</dbReference>
<dbReference type="EMBL" id="VZZJ01000027">
    <property type="protein sequence ID" value="KAB1070497.1"/>
    <property type="molecule type" value="Genomic_DNA"/>
</dbReference>
<accession>A0A6N6MJ62</accession>
<name>A0A6N6MJ62_9HYPH</name>
<evidence type="ECO:0000313" key="3">
    <source>
        <dbReference type="Proteomes" id="UP000441523"/>
    </source>
</evidence>
<dbReference type="SUPFAM" id="SSF101386">
    <property type="entry name" value="all-alpha NTP pyrophosphatases"/>
    <property type="match status" value="2"/>
</dbReference>
<dbReference type="PANTHER" id="PTHR30522">
    <property type="entry name" value="NUCLEOSIDE TRIPHOSPHATE PYROPHOSPHOHYDROLASE"/>
    <property type="match status" value="1"/>
</dbReference>
<gene>
    <name evidence="2" type="primary">mazG</name>
    <name evidence="2" type="ORF">F6X51_22455</name>
</gene>
<comment type="caution">
    <text evidence="2">The sequence shown here is derived from an EMBL/GenBank/DDBJ whole genome shotgun (WGS) entry which is preliminary data.</text>
</comment>
<keyword evidence="2" id="KW-0378">Hydrolase</keyword>
<dbReference type="PANTHER" id="PTHR30522:SF0">
    <property type="entry name" value="NUCLEOSIDE TRIPHOSPHATE PYROPHOSPHOHYDROLASE"/>
    <property type="match status" value="1"/>
</dbReference>
<dbReference type="GO" id="GO:0046052">
    <property type="term" value="P:UTP catabolic process"/>
    <property type="evidence" value="ECO:0007669"/>
    <property type="project" value="TreeGrafter"/>
</dbReference>
<dbReference type="GO" id="GO:0047429">
    <property type="term" value="F:nucleoside triphosphate diphosphatase activity"/>
    <property type="evidence" value="ECO:0007669"/>
    <property type="project" value="UniProtKB-EC"/>
</dbReference>
<dbReference type="GO" id="GO:0046076">
    <property type="term" value="P:dTTP catabolic process"/>
    <property type="evidence" value="ECO:0007669"/>
    <property type="project" value="TreeGrafter"/>
</dbReference>
<dbReference type="NCBIfam" id="TIGR00444">
    <property type="entry name" value="mazG"/>
    <property type="match status" value="1"/>
</dbReference>
<dbReference type="GO" id="GO:0006203">
    <property type="term" value="P:dGTP catabolic process"/>
    <property type="evidence" value="ECO:0007669"/>
    <property type="project" value="TreeGrafter"/>
</dbReference>
<dbReference type="InterPro" id="IPR004518">
    <property type="entry name" value="MazG-like_dom"/>
</dbReference>
<evidence type="ECO:0000313" key="2">
    <source>
        <dbReference type="EMBL" id="KAB1070497.1"/>
    </source>
</evidence>
<dbReference type="InterPro" id="IPR048015">
    <property type="entry name" value="NTP-PPase_MazG-like_N"/>
</dbReference>
<proteinExistence type="predicted"/>